<dbReference type="SUPFAM" id="SSF53335">
    <property type="entry name" value="S-adenosyl-L-methionine-dependent methyltransferases"/>
    <property type="match status" value="1"/>
</dbReference>
<dbReference type="CDD" id="cd21153">
    <property type="entry name" value="PUA_RlmI"/>
    <property type="match status" value="1"/>
</dbReference>
<dbReference type="EC" id="2.1.1.191" evidence="10"/>
<evidence type="ECO:0000313" key="10">
    <source>
        <dbReference type="EMBL" id="MDQ0010968.1"/>
    </source>
</evidence>
<dbReference type="Proteomes" id="UP001237737">
    <property type="component" value="Unassembled WGS sequence"/>
</dbReference>
<comment type="caution">
    <text evidence="10">The sequence shown here is derived from an EMBL/GenBank/DDBJ whole genome shotgun (WGS) entry which is preliminary data.</text>
</comment>
<dbReference type="CDD" id="cd11572">
    <property type="entry name" value="RlmI_M_like"/>
    <property type="match status" value="1"/>
</dbReference>
<dbReference type="GO" id="GO:0032259">
    <property type="term" value="P:methylation"/>
    <property type="evidence" value="ECO:0007669"/>
    <property type="project" value="UniProtKB-KW"/>
</dbReference>
<dbReference type="Pfam" id="PF17785">
    <property type="entry name" value="PUA_3"/>
    <property type="match status" value="1"/>
</dbReference>
<comment type="subcellular location">
    <subcellularLocation>
        <location evidence="1">Cytoplasm</location>
    </subcellularLocation>
</comment>
<accession>A0ABT9T120</accession>
<dbReference type="PROSITE" id="PS50890">
    <property type="entry name" value="PUA"/>
    <property type="match status" value="1"/>
</dbReference>
<keyword evidence="5 10" id="KW-0808">Transferase</keyword>
<dbReference type="InterPro" id="IPR041532">
    <property type="entry name" value="RlmI-like_PUA"/>
</dbReference>
<evidence type="ECO:0000256" key="4">
    <source>
        <dbReference type="ARBA" id="ARBA00022603"/>
    </source>
</evidence>
<evidence type="ECO:0000256" key="2">
    <source>
        <dbReference type="ARBA" id="ARBA00022490"/>
    </source>
</evidence>
<protein>
    <submittedName>
        <fullName evidence="10">23S rRNA (Cytosine1962-C5)-methyltransferase</fullName>
        <ecNumber evidence="10">2.1.1.191</ecNumber>
    </submittedName>
</protein>
<dbReference type="SUPFAM" id="SSF88697">
    <property type="entry name" value="PUA domain-like"/>
    <property type="match status" value="1"/>
</dbReference>
<dbReference type="Gene3D" id="3.40.50.150">
    <property type="entry name" value="Vaccinia Virus protein VP39"/>
    <property type="match status" value="1"/>
</dbReference>
<comment type="similarity">
    <text evidence="7">Belongs to the methyltransferase superfamily. RlmI family.</text>
</comment>
<dbReference type="InterPro" id="IPR029063">
    <property type="entry name" value="SAM-dependent_MTases_sf"/>
</dbReference>
<evidence type="ECO:0000256" key="1">
    <source>
        <dbReference type="ARBA" id="ARBA00004496"/>
    </source>
</evidence>
<dbReference type="GO" id="GO:0008168">
    <property type="term" value="F:methyltransferase activity"/>
    <property type="evidence" value="ECO:0007669"/>
    <property type="project" value="UniProtKB-KW"/>
</dbReference>
<keyword evidence="11" id="KW-1185">Reference proteome</keyword>
<keyword evidence="6" id="KW-0949">S-adenosyl-L-methionine</keyword>
<keyword evidence="3" id="KW-0698">rRNA processing</keyword>
<evidence type="ECO:0000256" key="7">
    <source>
        <dbReference type="ARBA" id="ARBA00038091"/>
    </source>
</evidence>
<proteinExistence type="inferred from homology"/>
<dbReference type="PANTHER" id="PTHR42873:SF1">
    <property type="entry name" value="S-ADENOSYLMETHIONINE-DEPENDENT METHYLTRANSFERASE DOMAIN-CONTAINING PROTEIN"/>
    <property type="match status" value="1"/>
</dbReference>
<feature type="domain" description="RlmI-like PUA" evidence="9">
    <location>
        <begin position="18"/>
        <end position="67"/>
    </location>
</feature>
<gene>
    <name evidence="10" type="ORF">J2T07_003174</name>
</gene>
<evidence type="ECO:0000259" key="8">
    <source>
        <dbReference type="Pfam" id="PF10672"/>
    </source>
</evidence>
<evidence type="ECO:0000256" key="3">
    <source>
        <dbReference type="ARBA" id="ARBA00022552"/>
    </source>
</evidence>
<sequence length="389" mass="42772">MNNPAVPTIHLKSDRVPGHPWVWSAQIAKPGERLPPGTVVDVLDAKGRFVGRGFWNGHARVALRLLTTDPGQAIDEGWIAARIARAVELRRELLRLDEVSDAWRVVHSEGDGLSGLVVDRYAGHLVVEYFAAGMWRFRETIHAELLRHFPGSSLHWFAEQHVQRQESFDVRSNDAPSAVDVHEHGLAFHAAPGLGHKTGFFADQRDNRHRFAGLARGRRVLDLCCNAGGFAVHAMKAGALEATGVDADAAILEVARENARMNGVEARFEQGDVFEWLRAAIARGDTWDAIVLDPPKLTRDRNQVVNALKKYFAMNRTALDVLAPGGVLLTCSCTGLVGEDDFLEMIRRVALNAGRDIQVLHIAGAGPDHPVASNVPENRYLKAVFCRVG</sequence>
<evidence type="ECO:0000259" key="9">
    <source>
        <dbReference type="Pfam" id="PF17785"/>
    </source>
</evidence>
<keyword evidence="2" id="KW-0963">Cytoplasm</keyword>
<dbReference type="InterPro" id="IPR019614">
    <property type="entry name" value="SAM-dep_methyl-trfase"/>
</dbReference>
<dbReference type="InterPro" id="IPR015947">
    <property type="entry name" value="PUA-like_sf"/>
</dbReference>
<evidence type="ECO:0000256" key="5">
    <source>
        <dbReference type="ARBA" id="ARBA00022679"/>
    </source>
</evidence>
<dbReference type="CDD" id="cd02440">
    <property type="entry name" value="AdoMet_MTases"/>
    <property type="match status" value="1"/>
</dbReference>
<reference evidence="10 11" key="1">
    <citation type="submission" date="2023-07" db="EMBL/GenBank/DDBJ databases">
        <title>Sorghum-associated microbial communities from plants grown in Nebraska, USA.</title>
        <authorList>
            <person name="Schachtman D."/>
        </authorList>
    </citation>
    <scope>NUCLEOTIDE SEQUENCE [LARGE SCALE GENOMIC DNA]</scope>
    <source>
        <strain evidence="10 11">CC60</strain>
    </source>
</reference>
<dbReference type="PANTHER" id="PTHR42873">
    <property type="entry name" value="RIBOSOMAL RNA LARGE SUBUNIT METHYLTRANSFERASE"/>
    <property type="match status" value="1"/>
</dbReference>
<feature type="domain" description="S-adenosylmethionine-dependent methyltransferase" evidence="8">
    <location>
        <begin position="160"/>
        <end position="350"/>
    </location>
</feature>
<dbReference type="Gene3D" id="2.30.130.10">
    <property type="entry name" value="PUA domain"/>
    <property type="match status" value="1"/>
</dbReference>
<name>A0ABT9T120_9GAMM</name>
<keyword evidence="4 10" id="KW-0489">Methyltransferase</keyword>
<dbReference type="Pfam" id="PF10672">
    <property type="entry name" value="Methyltrans_SAM"/>
    <property type="match status" value="1"/>
</dbReference>
<evidence type="ECO:0000313" key="11">
    <source>
        <dbReference type="Proteomes" id="UP001237737"/>
    </source>
</evidence>
<dbReference type="EMBL" id="JAUSSK010000004">
    <property type="protein sequence ID" value="MDQ0010968.1"/>
    <property type="molecule type" value="Genomic_DNA"/>
</dbReference>
<dbReference type="RefSeq" id="WP_306851080.1">
    <property type="nucleotide sequence ID" value="NZ_JAUSSK010000004.1"/>
</dbReference>
<evidence type="ECO:0000256" key="6">
    <source>
        <dbReference type="ARBA" id="ARBA00022691"/>
    </source>
</evidence>
<organism evidence="10 11">
    <name type="scientific">Luteibacter jiangsuensis</name>
    <dbReference type="NCBI Taxonomy" id="637577"/>
    <lineage>
        <taxon>Bacteria</taxon>
        <taxon>Pseudomonadati</taxon>
        <taxon>Pseudomonadota</taxon>
        <taxon>Gammaproteobacteria</taxon>
        <taxon>Lysobacterales</taxon>
        <taxon>Rhodanobacteraceae</taxon>
        <taxon>Luteibacter</taxon>
    </lineage>
</organism>
<dbReference type="InterPro" id="IPR036974">
    <property type="entry name" value="PUA_sf"/>
</dbReference>
<dbReference type="Gene3D" id="3.30.750.80">
    <property type="entry name" value="RNA methyltransferase domain (HRMD) like"/>
    <property type="match status" value="1"/>
</dbReference>